<keyword evidence="11 14" id="KW-0275">Fatty acid biosynthesis</keyword>
<dbReference type="EC" id="1.13.11.-" evidence="14"/>
<dbReference type="InterPro" id="IPR001246">
    <property type="entry name" value="LipOase_plant"/>
</dbReference>
<dbReference type="InterPro" id="IPR020834">
    <property type="entry name" value="LipOase_CS"/>
</dbReference>
<dbReference type="GO" id="GO:0006633">
    <property type="term" value="P:fatty acid biosynthetic process"/>
    <property type="evidence" value="ECO:0007669"/>
    <property type="project" value="UniProtKB-KW"/>
</dbReference>
<evidence type="ECO:0000256" key="9">
    <source>
        <dbReference type="ARBA" id="ARBA00023004"/>
    </source>
</evidence>
<dbReference type="FunFam" id="3.10.450.60:FF:000002">
    <property type="entry name" value="Lipoxygenase"/>
    <property type="match status" value="1"/>
</dbReference>
<dbReference type="InterPro" id="IPR027433">
    <property type="entry name" value="Lipoxygenase_dom_3"/>
</dbReference>
<dbReference type="GO" id="GO:0034440">
    <property type="term" value="P:lipid oxidation"/>
    <property type="evidence" value="ECO:0007669"/>
    <property type="project" value="InterPro"/>
</dbReference>
<proteinExistence type="evidence at transcript level"/>
<evidence type="ECO:0000256" key="8">
    <source>
        <dbReference type="ARBA" id="ARBA00023002"/>
    </source>
</evidence>
<evidence type="ECO:0000256" key="15">
    <source>
        <dbReference type="SAM" id="MobiDB-lite"/>
    </source>
</evidence>
<accession>A0A2S1UFW4</accession>
<evidence type="ECO:0000256" key="11">
    <source>
        <dbReference type="ARBA" id="ARBA00023160"/>
    </source>
</evidence>
<dbReference type="PROSITE" id="PS50095">
    <property type="entry name" value="PLAT"/>
    <property type="match status" value="1"/>
</dbReference>
<evidence type="ECO:0000256" key="7">
    <source>
        <dbReference type="ARBA" id="ARBA00022964"/>
    </source>
</evidence>
<dbReference type="PANTHER" id="PTHR11771">
    <property type="entry name" value="LIPOXYGENASE"/>
    <property type="match status" value="1"/>
</dbReference>
<dbReference type="InterPro" id="IPR036392">
    <property type="entry name" value="PLAT/LH2_dom_sf"/>
</dbReference>
<dbReference type="PROSITE" id="PS00081">
    <property type="entry name" value="LIPOXYGENASE_2"/>
    <property type="match status" value="1"/>
</dbReference>
<evidence type="ECO:0000256" key="3">
    <source>
        <dbReference type="ARBA" id="ARBA00022516"/>
    </source>
</evidence>
<evidence type="ECO:0000256" key="4">
    <source>
        <dbReference type="ARBA" id="ARBA00022723"/>
    </source>
</evidence>
<dbReference type="Gene3D" id="4.10.375.10">
    <property type="entry name" value="Lipoxygenase-1, Domain 2"/>
    <property type="match status" value="1"/>
</dbReference>
<evidence type="ECO:0000259" key="16">
    <source>
        <dbReference type="PROSITE" id="PS50095"/>
    </source>
</evidence>
<evidence type="ECO:0000259" key="17">
    <source>
        <dbReference type="PROSITE" id="PS51393"/>
    </source>
</evidence>
<name>A0A2S1UFW4_CAMSI</name>
<dbReference type="InterPro" id="IPR001024">
    <property type="entry name" value="PLAT/LH2_dom"/>
</dbReference>
<feature type="domain" description="Lipoxygenase" evidence="17">
    <location>
        <begin position="212"/>
        <end position="906"/>
    </location>
</feature>
<protein>
    <recommendedName>
        <fullName evidence="14">Lipoxygenase</fullName>
        <ecNumber evidence="14">1.13.11.-</ecNumber>
    </recommendedName>
</protein>
<dbReference type="InterPro" id="IPR020833">
    <property type="entry name" value="LipOase_Fe_BS"/>
</dbReference>
<evidence type="ECO:0000313" key="18">
    <source>
        <dbReference type="EMBL" id="AWI98010.1"/>
    </source>
</evidence>
<dbReference type="PRINTS" id="PR00087">
    <property type="entry name" value="LIPOXYGENASE"/>
</dbReference>
<evidence type="ECO:0000256" key="13">
    <source>
        <dbReference type="RuleBase" id="RU003974"/>
    </source>
</evidence>
<evidence type="ECO:0000256" key="12">
    <source>
        <dbReference type="PROSITE-ProRule" id="PRU00152"/>
    </source>
</evidence>
<dbReference type="Gene3D" id="1.20.245.10">
    <property type="entry name" value="Lipoxygenase-1, Domain 5"/>
    <property type="match status" value="1"/>
</dbReference>
<dbReference type="SMART" id="SM00308">
    <property type="entry name" value="LH2"/>
    <property type="match status" value="1"/>
</dbReference>
<evidence type="ECO:0000256" key="5">
    <source>
        <dbReference type="ARBA" id="ARBA00022767"/>
    </source>
</evidence>
<dbReference type="PROSITE" id="PS00711">
    <property type="entry name" value="LIPOXYGENASE_1"/>
    <property type="match status" value="1"/>
</dbReference>
<dbReference type="Gene3D" id="4.10.372.10">
    <property type="entry name" value="Lipoxygenase-1, Domain 3"/>
    <property type="match status" value="1"/>
</dbReference>
<comment type="similarity">
    <text evidence="2 13">Belongs to the lipoxygenase family.</text>
</comment>
<keyword evidence="5 14" id="KW-0925">Oxylipin biosynthesis</keyword>
<sequence>MSSFIVNAHSLTSNSSQFLLDVRLIQQKNNLISPSIIFQSHKKSLYLRKIVRTPEAALVEAQSIKVVEEKPLMLNMKATVTVRNSRKVGIMDMILSRFDGFIYPAAAEKGVVLQLVSTELDPKTMEPKLSKEAVLDLSKSLKVGTKQNTYQVEFKVESDFGVPGAITVYNKYPKEFFLVSISFERFVHFACNSWVQPANVHSNKRIFFTNKAYLPCTTPLGLNKVRAKELQELRGDGKGLRLPSDRIYDYDMYNDLGNPDKGTEYSRPTLGGQENQHPRRCRTGRPSTKTDVNAENPVEGFKSIYVPRDEALEDPKQEALLAGKLKGTLRNIVPSLIAYIHTENDVFKEFSEINSLYKSQPVLRKKSQDKFLNKLVLTKVLGNIQEFLEEIVKFNPPKSFTRDTSWLRDDEFGRQAVAGINPLNIEKLKVFPPVSKLDPSVYGPQESALREEHIIGHLCGMSIQQALDENKLFILDYHDIYLPFLNRINALDDRKAYGTRTIFFLTPNGTLKPIAIELSLPQIDSTSPSKQVLTPPIDATTNWLWQLAKAHVSSNDSGVHQLVNHWLRTHACMEPFIIAAHRQLSVMHPIFKLLDPHMRYTMEINAMARETLINVGGSIEHFFTAGKYCMEISCAAYRDCWRFDLEGLPADLIRRGVATPDPTQPHGLRLFIEDYPYANDGLLIWSAIENLVSEYVNYYYPKANLIHTDMELQAWYNESINVGHADVRDATWWPTLSTPHDLTKILTTIIWLASAQHAALNFGQYPYGGYVPNRSPLMRRLVPQQEDPDWENFVADPQGYFLTSLPSMFQATQFMALLEIISTHSPDEQYIGERRDSSTWSDDPQIIEAFYRFSMEIKKIEKNIEKRNSDPSLTNRCGAGISPYELLMPSSGPGVTCKGVPNSITV</sequence>
<evidence type="ECO:0000256" key="10">
    <source>
        <dbReference type="ARBA" id="ARBA00023098"/>
    </source>
</evidence>
<dbReference type="GO" id="GO:0046872">
    <property type="term" value="F:metal ion binding"/>
    <property type="evidence" value="ECO:0007669"/>
    <property type="project" value="UniProtKB-UniRule"/>
</dbReference>
<keyword evidence="3 14" id="KW-0444">Lipid biosynthesis</keyword>
<evidence type="ECO:0000256" key="14">
    <source>
        <dbReference type="RuleBase" id="RU003975"/>
    </source>
</evidence>
<dbReference type="Pfam" id="PF01477">
    <property type="entry name" value="PLAT"/>
    <property type="match status" value="1"/>
</dbReference>
<keyword evidence="4 13" id="KW-0479">Metal-binding</keyword>
<dbReference type="GO" id="GO:0031408">
    <property type="term" value="P:oxylipin biosynthetic process"/>
    <property type="evidence" value="ECO:0007669"/>
    <property type="project" value="UniProtKB-UniRule"/>
</dbReference>
<dbReference type="AlphaFoldDB" id="A0A2S1UFW4"/>
<evidence type="ECO:0000256" key="2">
    <source>
        <dbReference type="ARBA" id="ARBA00009419"/>
    </source>
</evidence>
<dbReference type="Gene3D" id="2.60.60.20">
    <property type="entry name" value="PLAT/LH2 domain"/>
    <property type="match status" value="1"/>
</dbReference>
<keyword evidence="8 13" id="KW-0560">Oxidoreductase</keyword>
<dbReference type="InterPro" id="IPR036226">
    <property type="entry name" value="LipOase_C_sf"/>
</dbReference>
<dbReference type="GO" id="GO:0016702">
    <property type="term" value="F:oxidoreductase activity, acting on single donors with incorporation of molecular oxygen, incorporation of two atoms of oxygen"/>
    <property type="evidence" value="ECO:0007669"/>
    <property type="project" value="InterPro"/>
</dbReference>
<dbReference type="Pfam" id="PF00305">
    <property type="entry name" value="Lipoxygenase"/>
    <property type="match status" value="1"/>
</dbReference>
<dbReference type="SUPFAM" id="SSF49723">
    <property type="entry name" value="Lipase/lipooxygenase domain (PLAT/LH2 domain)"/>
    <property type="match status" value="1"/>
</dbReference>
<organism evidence="18">
    <name type="scientific">Camellia sinensis</name>
    <name type="common">Tea plant</name>
    <name type="synonym">Thea sinensis</name>
    <dbReference type="NCBI Taxonomy" id="4442"/>
    <lineage>
        <taxon>Eukaryota</taxon>
        <taxon>Viridiplantae</taxon>
        <taxon>Streptophyta</taxon>
        <taxon>Embryophyta</taxon>
        <taxon>Tracheophyta</taxon>
        <taxon>Spermatophyta</taxon>
        <taxon>Magnoliopsida</taxon>
        <taxon>eudicotyledons</taxon>
        <taxon>Gunneridae</taxon>
        <taxon>Pentapetalae</taxon>
        <taxon>asterids</taxon>
        <taxon>Ericales</taxon>
        <taxon>Theaceae</taxon>
        <taxon>Camellia</taxon>
    </lineage>
</organism>
<keyword evidence="10" id="KW-0443">Lipid metabolism</keyword>
<comment type="function">
    <text evidence="14">Plant lipoxygenase may be involved in a number of diverse aspects of plant physiology including growth and development, pest resistance, and senescence or responses to wounding.</text>
</comment>
<dbReference type="InterPro" id="IPR013819">
    <property type="entry name" value="LipOase_C"/>
</dbReference>
<dbReference type="PRINTS" id="PR00468">
    <property type="entry name" value="PLTLPOXGNASE"/>
</dbReference>
<keyword evidence="6" id="KW-0276">Fatty acid metabolism</keyword>
<comment type="cofactor">
    <cofactor evidence="1 13">
        <name>Fe cation</name>
        <dbReference type="ChEBI" id="CHEBI:24875"/>
    </cofactor>
</comment>
<dbReference type="FunFam" id="1.20.245.10:FF:000002">
    <property type="entry name" value="Lipoxygenase"/>
    <property type="match status" value="1"/>
</dbReference>
<dbReference type="Gene3D" id="3.10.450.60">
    <property type="match status" value="1"/>
</dbReference>
<keyword evidence="9 13" id="KW-0408">Iron</keyword>
<keyword evidence="7 13" id="KW-0223">Dioxygenase</keyword>
<dbReference type="UniPathway" id="UPA00382"/>
<evidence type="ECO:0000256" key="6">
    <source>
        <dbReference type="ARBA" id="ARBA00022832"/>
    </source>
</evidence>
<dbReference type="InterPro" id="IPR000907">
    <property type="entry name" value="LipOase"/>
</dbReference>
<feature type="domain" description="PLAT" evidence="16">
    <location>
        <begin position="91"/>
        <end position="209"/>
    </location>
</feature>
<evidence type="ECO:0000256" key="1">
    <source>
        <dbReference type="ARBA" id="ARBA00001962"/>
    </source>
</evidence>
<feature type="region of interest" description="Disordered" evidence="15">
    <location>
        <begin position="258"/>
        <end position="294"/>
    </location>
</feature>
<dbReference type="PROSITE" id="PS51393">
    <property type="entry name" value="LIPOXYGENASE_3"/>
    <property type="match status" value="1"/>
</dbReference>
<dbReference type="EMBL" id="MG708227">
    <property type="protein sequence ID" value="AWI98010.1"/>
    <property type="molecule type" value="mRNA"/>
</dbReference>
<reference evidence="18" key="1">
    <citation type="journal article" date="2018" name="Plant Cell Physiol.">
        <title>Characterization and alternative splicing profiles of lipoxygenase gene family in tea plant (Camellia sinensis).</title>
        <authorList>
            <person name="Zhu J."/>
            <person name="Wang X."/>
            <person name="Guo L."/>
            <person name="Xu Q."/>
            <person name="Zhao S."/>
            <person name="Li F."/>
            <person name="Yan X."/>
            <person name="Liu S."/>
            <person name="Wei C."/>
        </authorList>
    </citation>
    <scope>NUCLEOTIDE SEQUENCE</scope>
</reference>
<comment type="caution">
    <text evidence="12">Lacks conserved residue(s) required for the propagation of feature annotation.</text>
</comment>
<dbReference type="SUPFAM" id="SSF48484">
    <property type="entry name" value="Lipoxigenase"/>
    <property type="match status" value="1"/>
</dbReference>
<comment type="pathway">
    <text evidence="14">Lipid metabolism; oxylipin biosynthesis.</text>
</comment>